<feature type="compositionally biased region" description="Acidic residues" evidence="1">
    <location>
        <begin position="239"/>
        <end position="256"/>
    </location>
</feature>
<dbReference type="EMBL" id="JARTFS010000001">
    <property type="protein sequence ID" value="MED4400107.1"/>
    <property type="molecule type" value="Genomic_DNA"/>
</dbReference>
<dbReference type="Proteomes" id="UP001342826">
    <property type="component" value="Unassembled WGS sequence"/>
</dbReference>
<protein>
    <recommendedName>
        <fullName evidence="4">PepSY domain-containing protein</fullName>
    </recommendedName>
</protein>
<keyword evidence="3" id="KW-1185">Reference proteome</keyword>
<sequence length="256" mass="28368">MKLKAALLIFIILGLSYSMFQVFMKDSPKMLSEKEAEQIAADLYGGKVLNIEGDKGNSKYIVLIENDKGTYRLSVDRETKKVSDVKLIEKKAEKIAAEHKAEKSTAAAANVKQSNITPFDSVPPPLISEQKAKEIALHALKEINGQVKGVTEVNIDKGKHYKITVEGKKEGGEVLVQANTGTVSQIRNYSKKQPDPKPQQIAPPKKEEKPKQTVTPKSQEKPQQTAQPKQPAQKNVKTDDDDDDNDDDNNEDDDDD</sequence>
<feature type="compositionally biased region" description="Low complexity" evidence="1">
    <location>
        <begin position="221"/>
        <end position="234"/>
    </location>
</feature>
<evidence type="ECO:0000256" key="1">
    <source>
        <dbReference type="SAM" id="MobiDB-lite"/>
    </source>
</evidence>
<organism evidence="2 3">
    <name type="scientific">Metabacillus fastidiosus</name>
    <dbReference type="NCBI Taxonomy" id="1458"/>
    <lineage>
        <taxon>Bacteria</taxon>
        <taxon>Bacillati</taxon>
        <taxon>Bacillota</taxon>
        <taxon>Bacilli</taxon>
        <taxon>Bacillales</taxon>
        <taxon>Bacillaceae</taxon>
        <taxon>Metabacillus</taxon>
    </lineage>
</organism>
<comment type="caution">
    <text evidence="2">The sequence shown here is derived from an EMBL/GenBank/DDBJ whole genome shotgun (WGS) entry which is preliminary data.</text>
</comment>
<dbReference type="Gene3D" id="3.10.450.40">
    <property type="match status" value="2"/>
</dbReference>
<name>A0ABU6NSI8_9BACI</name>
<gene>
    <name evidence="2" type="ORF">P9271_01885</name>
</gene>
<proteinExistence type="predicted"/>
<dbReference type="RefSeq" id="WP_328014719.1">
    <property type="nucleotide sequence ID" value="NZ_JARTFS010000001.1"/>
</dbReference>
<evidence type="ECO:0000313" key="2">
    <source>
        <dbReference type="EMBL" id="MED4400107.1"/>
    </source>
</evidence>
<accession>A0ABU6NSI8</accession>
<feature type="region of interest" description="Disordered" evidence="1">
    <location>
        <begin position="187"/>
        <end position="256"/>
    </location>
</feature>
<evidence type="ECO:0000313" key="3">
    <source>
        <dbReference type="Proteomes" id="UP001342826"/>
    </source>
</evidence>
<evidence type="ECO:0008006" key="4">
    <source>
        <dbReference type="Google" id="ProtNLM"/>
    </source>
</evidence>
<reference evidence="2 3" key="1">
    <citation type="submission" date="2023-03" db="EMBL/GenBank/DDBJ databases">
        <title>Bacillus Genome Sequencing.</title>
        <authorList>
            <person name="Dunlap C."/>
        </authorList>
    </citation>
    <scope>NUCLEOTIDE SEQUENCE [LARGE SCALE GENOMIC DNA]</scope>
    <source>
        <strain evidence="2 3">NRS-1717</strain>
    </source>
</reference>